<dbReference type="Gene3D" id="1.10.1900.20">
    <property type="entry name" value="Ribosomal protein L20"/>
    <property type="match status" value="1"/>
</dbReference>
<evidence type="ECO:0000256" key="3">
    <source>
        <dbReference type="ARBA" id="ARBA00022884"/>
    </source>
</evidence>
<evidence type="ECO:0000256" key="5">
    <source>
        <dbReference type="ARBA" id="ARBA00023274"/>
    </source>
</evidence>
<evidence type="ECO:0000256" key="1">
    <source>
        <dbReference type="ARBA" id="ARBA00007698"/>
    </source>
</evidence>
<evidence type="ECO:0000256" key="7">
    <source>
        <dbReference type="HAMAP-Rule" id="MF_00382"/>
    </source>
</evidence>
<dbReference type="Proteomes" id="UP000593910">
    <property type="component" value="Chromosome"/>
</dbReference>
<dbReference type="FunFam" id="1.10.1900.20:FF:000001">
    <property type="entry name" value="50S ribosomal protein L20"/>
    <property type="match status" value="1"/>
</dbReference>
<comment type="similarity">
    <text evidence="1 7 8">Belongs to the bacterial ribosomal protein bL20 family.</text>
</comment>
<dbReference type="RefSeq" id="WP_193113505.1">
    <property type="nucleotide sequence ID" value="NZ_CP041165.1"/>
</dbReference>
<proteinExistence type="inferred from homology"/>
<keyword evidence="10" id="KW-1185">Reference proteome</keyword>
<dbReference type="GO" id="GO:0003735">
    <property type="term" value="F:structural constituent of ribosome"/>
    <property type="evidence" value="ECO:0007669"/>
    <property type="project" value="InterPro"/>
</dbReference>
<keyword evidence="4 7" id="KW-0689">Ribosomal protein</keyword>
<sequence length="118" mass="13850">MPRVKTGVVRRRRHKKILKLAKGFYSGRRKHFRKAKEQLERSMMYAFRDRKQKKREFRKLWIIRINAACRLNGMNYSTFMNGLKKSGIELDRKILADMAMNDAAAFTKVVEASKAALA</sequence>
<gene>
    <name evidence="7 9" type="primary">rplT</name>
    <name evidence="9" type="ORF">FJR03_10730</name>
</gene>
<dbReference type="GO" id="GO:0000027">
    <property type="term" value="P:ribosomal large subunit assembly"/>
    <property type="evidence" value="ECO:0007669"/>
    <property type="project" value="UniProtKB-UniRule"/>
</dbReference>
<dbReference type="GO" id="GO:0006412">
    <property type="term" value="P:translation"/>
    <property type="evidence" value="ECO:0007669"/>
    <property type="project" value="InterPro"/>
</dbReference>
<dbReference type="EMBL" id="CP041165">
    <property type="protein sequence ID" value="QOP42184.1"/>
    <property type="molecule type" value="Genomic_DNA"/>
</dbReference>
<organism evidence="9 10">
    <name type="scientific">Sulfurimonas marina</name>
    <dbReference type="NCBI Taxonomy" id="2590551"/>
    <lineage>
        <taxon>Bacteria</taxon>
        <taxon>Pseudomonadati</taxon>
        <taxon>Campylobacterota</taxon>
        <taxon>Epsilonproteobacteria</taxon>
        <taxon>Campylobacterales</taxon>
        <taxon>Sulfurimonadaceae</taxon>
        <taxon>Sulfurimonas</taxon>
    </lineage>
</organism>
<accession>A0A7M1AXM6</accession>
<comment type="function">
    <text evidence="7 8">Binds directly to 23S ribosomal RNA and is necessary for the in vitro assembly process of the 50S ribosomal subunit. It is not involved in the protein synthesizing functions of that subunit.</text>
</comment>
<dbReference type="HAMAP" id="MF_00382">
    <property type="entry name" value="Ribosomal_bL20"/>
    <property type="match status" value="1"/>
</dbReference>
<dbReference type="InterPro" id="IPR035566">
    <property type="entry name" value="Ribosomal_protein_bL20_C"/>
</dbReference>
<name>A0A7M1AXM6_9BACT</name>
<dbReference type="InterPro" id="IPR005813">
    <property type="entry name" value="Ribosomal_bL20"/>
</dbReference>
<dbReference type="AlphaFoldDB" id="A0A7M1AXM6"/>
<protein>
    <recommendedName>
        <fullName evidence="6 7">Large ribosomal subunit protein bL20</fullName>
    </recommendedName>
</protein>
<dbReference type="GO" id="GO:0019843">
    <property type="term" value="F:rRNA binding"/>
    <property type="evidence" value="ECO:0007669"/>
    <property type="project" value="UniProtKB-UniRule"/>
</dbReference>
<dbReference type="InterPro" id="IPR049946">
    <property type="entry name" value="RIBOSOMAL_L20_CS"/>
</dbReference>
<dbReference type="SUPFAM" id="SSF74731">
    <property type="entry name" value="Ribosomal protein L20"/>
    <property type="match status" value="1"/>
</dbReference>
<dbReference type="Pfam" id="PF00453">
    <property type="entry name" value="Ribosomal_L20"/>
    <property type="match status" value="1"/>
</dbReference>
<evidence type="ECO:0000256" key="2">
    <source>
        <dbReference type="ARBA" id="ARBA00022730"/>
    </source>
</evidence>
<keyword evidence="2 7" id="KW-0699">rRNA-binding</keyword>
<dbReference type="PRINTS" id="PR00062">
    <property type="entry name" value="RIBOSOMALL20"/>
</dbReference>
<evidence type="ECO:0000256" key="6">
    <source>
        <dbReference type="ARBA" id="ARBA00035172"/>
    </source>
</evidence>
<evidence type="ECO:0000313" key="10">
    <source>
        <dbReference type="Proteomes" id="UP000593910"/>
    </source>
</evidence>
<evidence type="ECO:0000313" key="9">
    <source>
        <dbReference type="EMBL" id="QOP42184.1"/>
    </source>
</evidence>
<dbReference type="NCBIfam" id="TIGR01032">
    <property type="entry name" value="rplT_bact"/>
    <property type="match status" value="1"/>
</dbReference>
<reference evidence="9 10" key="1">
    <citation type="submission" date="2019-06" db="EMBL/GenBank/DDBJ databases">
        <title>Sulfurimonas gotlandica sp. nov., a chemoautotrophic and psychrotolerant epsilonproteobacterium isolated from a pelagic redoxcline, and an emended description of the genus Sulfurimonas.</title>
        <authorList>
            <person name="Wang S."/>
            <person name="Jiang L."/>
            <person name="Shao Z."/>
        </authorList>
    </citation>
    <scope>NUCLEOTIDE SEQUENCE [LARGE SCALE GENOMIC DNA]</scope>
    <source>
        <strain evidence="9 10">B2</strain>
    </source>
</reference>
<keyword evidence="5 7" id="KW-0687">Ribonucleoprotein</keyword>
<evidence type="ECO:0000256" key="4">
    <source>
        <dbReference type="ARBA" id="ARBA00022980"/>
    </source>
</evidence>
<dbReference type="Gene3D" id="6.10.160.10">
    <property type="match status" value="1"/>
</dbReference>
<dbReference type="KEGG" id="smax:FJR03_10730"/>
<evidence type="ECO:0000256" key="8">
    <source>
        <dbReference type="RuleBase" id="RU000560"/>
    </source>
</evidence>
<dbReference type="PROSITE" id="PS00937">
    <property type="entry name" value="RIBOSOMAL_L20"/>
    <property type="match status" value="1"/>
</dbReference>
<dbReference type="PANTHER" id="PTHR10986">
    <property type="entry name" value="39S RIBOSOMAL PROTEIN L20"/>
    <property type="match status" value="1"/>
</dbReference>
<dbReference type="CDD" id="cd07026">
    <property type="entry name" value="Ribosomal_L20"/>
    <property type="match status" value="1"/>
</dbReference>
<dbReference type="GO" id="GO:0005840">
    <property type="term" value="C:ribosome"/>
    <property type="evidence" value="ECO:0007669"/>
    <property type="project" value="UniProtKB-KW"/>
</dbReference>
<keyword evidence="3 7" id="KW-0694">RNA-binding</keyword>
<dbReference type="GO" id="GO:1990904">
    <property type="term" value="C:ribonucleoprotein complex"/>
    <property type="evidence" value="ECO:0007669"/>
    <property type="project" value="UniProtKB-KW"/>
</dbReference>